<evidence type="ECO:0000313" key="1">
    <source>
        <dbReference type="EMBL" id="MCE3051739.1"/>
    </source>
</evidence>
<proteinExistence type="predicted"/>
<gene>
    <name evidence="1" type="ORF">HAX54_050637</name>
</gene>
<dbReference type="Proteomes" id="UP000823775">
    <property type="component" value="Unassembled WGS sequence"/>
</dbReference>
<reference evidence="1 2" key="1">
    <citation type="journal article" date="2021" name="BMC Genomics">
        <title>Datura genome reveals duplications of psychoactive alkaloid biosynthetic genes and high mutation rate following tissue culture.</title>
        <authorList>
            <person name="Rajewski A."/>
            <person name="Carter-House D."/>
            <person name="Stajich J."/>
            <person name="Litt A."/>
        </authorList>
    </citation>
    <scope>NUCLEOTIDE SEQUENCE [LARGE SCALE GENOMIC DNA]</scope>
    <source>
        <strain evidence="1">AR-01</strain>
    </source>
</reference>
<accession>A0ABS8WRE3</accession>
<comment type="caution">
    <text evidence="1">The sequence shown here is derived from an EMBL/GenBank/DDBJ whole genome shotgun (WGS) entry which is preliminary data.</text>
</comment>
<organism evidence="1 2">
    <name type="scientific">Datura stramonium</name>
    <name type="common">Jimsonweed</name>
    <name type="synonym">Common thornapple</name>
    <dbReference type="NCBI Taxonomy" id="4076"/>
    <lineage>
        <taxon>Eukaryota</taxon>
        <taxon>Viridiplantae</taxon>
        <taxon>Streptophyta</taxon>
        <taxon>Embryophyta</taxon>
        <taxon>Tracheophyta</taxon>
        <taxon>Spermatophyta</taxon>
        <taxon>Magnoliopsida</taxon>
        <taxon>eudicotyledons</taxon>
        <taxon>Gunneridae</taxon>
        <taxon>Pentapetalae</taxon>
        <taxon>asterids</taxon>
        <taxon>lamiids</taxon>
        <taxon>Solanales</taxon>
        <taxon>Solanaceae</taxon>
        <taxon>Solanoideae</taxon>
        <taxon>Datureae</taxon>
        <taxon>Datura</taxon>
    </lineage>
</organism>
<name>A0ABS8WRE3_DATST</name>
<evidence type="ECO:0000313" key="2">
    <source>
        <dbReference type="Proteomes" id="UP000823775"/>
    </source>
</evidence>
<feature type="non-terminal residue" evidence="1">
    <location>
        <position position="194"/>
    </location>
</feature>
<keyword evidence="2" id="KW-1185">Reference proteome</keyword>
<sequence length="194" mass="21178">LESCQHIPTYELVAPGLLDELGGSFLADRRGANAFGYSYRCPRTCCPEGLSLDTVIGARRLRYNYRRLDGSDTVAGAQTTQIHELGNKEVTSARFGEIPVFTGSCRSSAVEYFSLKLSLGKRSSHSLGNTIVGQDTSAHLSTFSHNSISMRRLACEPPIRPDEMLAEAQVGVRLQATTQLPIFTSASWIMTSDD</sequence>
<dbReference type="EMBL" id="JACEIK010008893">
    <property type="protein sequence ID" value="MCE3051739.1"/>
    <property type="molecule type" value="Genomic_DNA"/>
</dbReference>
<protein>
    <submittedName>
        <fullName evidence="1">Uncharacterized protein</fullName>
    </submittedName>
</protein>
<feature type="non-terminal residue" evidence="1">
    <location>
        <position position="1"/>
    </location>
</feature>